<dbReference type="CDD" id="cd00201">
    <property type="entry name" value="WW"/>
    <property type="match status" value="1"/>
</dbReference>
<dbReference type="InterPro" id="IPR036020">
    <property type="entry name" value="WW_dom_sf"/>
</dbReference>
<dbReference type="GO" id="GO:0005737">
    <property type="term" value="C:cytoplasm"/>
    <property type="evidence" value="ECO:0007669"/>
    <property type="project" value="TreeGrafter"/>
</dbReference>
<dbReference type="GO" id="GO:0048814">
    <property type="term" value="P:regulation of dendrite morphogenesis"/>
    <property type="evidence" value="ECO:0007669"/>
    <property type="project" value="TreeGrafter"/>
</dbReference>
<dbReference type="GO" id="GO:0061630">
    <property type="term" value="F:ubiquitin protein ligase activity"/>
    <property type="evidence" value="ECO:0007669"/>
    <property type="project" value="UniProtKB-EC"/>
</dbReference>
<dbReference type="Pfam" id="PF18436">
    <property type="entry name" value="HECW1_helix"/>
    <property type="match status" value="1"/>
</dbReference>
<feature type="domain" description="WW" evidence="8">
    <location>
        <begin position="321"/>
        <end position="355"/>
    </location>
</feature>
<dbReference type="Gene3D" id="3.90.1750.10">
    <property type="entry name" value="Hect, E3 ligase catalytic domains"/>
    <property type="match status" value="1"/>
</dbReference>
<dbReference type="WBParaSite" id="PSU_v2.g11487.t1">
    <property type="protein sequence ID" value="PSU_v2.g11487.t1"/>
    <property type="gene ID" value="PSU_v2.g11487"/>
</dbReference>
<dbReference type="Proteomes" id="UP000887577">
    <property type="component" value="Unplaced"/>
</dbReference>
<dbReference type="GO" id="GO:0006511">
    <property type="term" value="P:ubiquitin-dependent protein catabolic process"/>
    <property type="evidence" value="ECO:0007669"/>
    <property type="project" value="TreeGrafter"/>
</dbReference>
<dbReference type="InterPro" id="IPR035983">
    <property type="entry name" value="Hect_E3_ubiquitin_ligase"/>
</dbReference>
<dbReference type="FunFam" id="3.90.1750.10:FF:000079">
    <property type="entry name" value="E3 ubiquitin-protein ligase"/>
    <property type="match status" value="1"/>
</dbReference>
<dbReference type="PANTHER" id="PTHR11254:SF320">
    <property type="entry name" value="HECT-TYPE E3 UBIQUITIN TRANSFERASE"/>
    <property type="match status" value="1"/>
</dbReference>
<dbReference type="InterPro" id="IPR050409">
    <property type="entry name" value="E3_ubiq-protein_ligase"/>
</dbReference>
<proteinExistence type="predicted"/>
<evidence type="ECO:0000256" key="7">
    <source>
        <dbReference type="SAM" id="MobiDB-lite"/>
    </source>
</evidence>
<protein>
    <recommendedName>
        <fullName evidence="3">HECT-type E3 ubiquitin transferase</fullName>
        <ecNumber evidence="3">2.3.2.26</ecNumber>
    </recommendedName>
</protein>
<sequence length="593" mass="68700">MRRNVCFRYYEGITGALRAASPPLLVYTDAQLVIDSISRFQNFVFQADRSREIQIVVKEHSWKRCRVVGEVSIPIADLIYQQNQEFAFILRPSTHNIGRFQHFDCQIHVVCHFVPEYRQSIEETINNLSLNSQNNNNLLVDEDNNNQIMKKSIMTESTSNSSVLSSSISRSDGASSSLSSGSSNLPPGWEARVDQKGRILYLDHINKTTTWKPPTILEPESDDQSDVAMNSNIRYPYSRRTVVTSSNYPEKSFHTRPISFLLQHNFVDLLHNNPDALKLYNESLYLKHIIHKIRKEPKIFEKFEHNRELVDFLNFFADKTQPLPTGWQIARKPNFEQRLFIDHHSRQITLIDPRLPAEARRRAKSAPPVRRNHDHNGNPIVEILQRTDEIARLVKLRFPEIAPRVCQKLQIIKHNGAEALLRYANDIDLITAISALEARQPVPKTEFEEKLAYFHQSLQRAGYGQGPGKIRFRLRRSHLLNDAFEKVLAIDATQLKKYHMTVTFDEEDGLDYGGPSRELFFLLSRELFNPYYGLFECSSNDNYTVQVSTMSKFVENHLQWMELCGRVLGLALIHRCMIDTFFTRAFYKMLIGL</sequence>
<evidence type="ECO:0000259" key="8">
    <source>
        <dbReference type="PROSITE" id="PS50020"/>
    </source>
</evidence>
<dbReference type="InterPro" id="IPR040524">
    <property type="entry name" value="HECW1_helix"/>
</dbReference>
<evidence type="ECO:0000256" key="4">
    <source>
        <dbReference type="ARBA" id="ARBA00022679"/>
    </source>
</evidence>
<feature type="domain" description="WW" evidence="8">
    <location>
        <begin position="183"/>
        <end position="216"/>
    </location>
</feature>
<dbReference type="GO" id="GO:0016567">
    <property type="term" value="P:protein ubiquitination"/>
    <property type="evidence" value="ECO:0007669"/>
    <property type="project" value="TreeGrafter"/>
</dbReference>
<organism evidence="10 11">
    <name type="scientific">Panagrolaimus superbus</name>
    <dbReference type="NCBI Taxonomy" id="310955"/>
    <lineage>
        <taxon>Eukaryota</taxon>
        <taxon>Metazoa</taxon>
        <taxon>Ecdysozoa</taxon>
        <taxon>Nematoda</taxon>
        <taxon>Chromadorea</taxon>
        <taxon>Rhabditida</taxon>
        <taxon>Tylenchina</taxon>
        <taxon>Panagrolaimomorpha</taxon>
        <taxon>Panagrolaimoidea</taxon>
        <taxon>Panagrolaimidae</taxon>
        <taxon>Panagrolaimus</taxon>
    </lineage>
</organism>
<feature type="region of interest" description="Disordered" evidence="7">
    <location>
        <begin position="164"/>
        <end position="189"/>
    </location>
</feature>
<dbReference type="SMART" id="SM00456">
    <property type="entry name" value="WW"/>
    <property type="match status" value="2"/>
</dbReference>
<evidence type="ECO:0000256" key="6">
    <source>
        <dbReference type="PROSITE-ProRule" id="PRU00104"/>
    </source>
</evidence>
<dbReference type="PANTHER" id="PTHR11254">
    <property type="entry name" value="HECT DOMAIN UBIQUITIN-PROTEIN LIGASE"/>
    <property type="match status" value="1"/>
</dbReference>
<evidence type="ECO:0000256" key="3">
    <source>
        <dbReference type="ARBA" id="ARBA00012485"/>
    </source>
</evidence>
<dbReference type="PROSITE" id="PS50237">
    <property type="entry name" value="HECT"/>
    <property type="match status" value="1"/>
</dbReference>
<name>A0A914XU54_9BILA</name>
<evidence type="ECO:0000259" key="9">
    <source>
        <dbReference type="PROSITE" id="PS50237"/>
    </source>
</evidence>
<keyword evidence="4" id="KW-0808">Transferase</keyword>
<dbReference type="EC" id="2.3.2.26" evidence="3"/>
<feature type="domain" description="HECT" evidence="9">
    <location>
        <begin position="491"/>
        <end position="593"/>
    </location>
</feature>
<dbReference type="InterPro" id="IPR001202">
    <property type="entry name" value="WW_dom"/>
</dbReference>
<dbReference type="AlphaFoldDB" id="A0A914XU54"/>
<feature type="compositionally biased region" description="Low complexity" evidence="7">
    <location>
        <begin position="164"/>
        <end position="183"/>
    </location>
</feature>
<dbReference type="PROSITE" id="PS50020">
    <property type="entry name" value="WW_DOMAIN_2"/>
    <property type="match status" value="2"/>
</dbReference>
<evidence type="ECO:0000256" key="2">
    <source>
        <dbReference type="ARBA" id="ARBA00004906"/>
    </source>
</evidence>
<dbReference type="Pfam" id="PF00397">
    <property type="entry name" value="WW"/>
    <property type="match status" value="1"/>
</dbReference>
<reference evidence="11" key="1">
    <citation type="submission" date="2022-11" db="UniProtKB">
        <authorList>
            <consortium name="WormBaseParasite"/>
        </authorList>
    </citation>
    <scope>IDENTIFICATION</scope>
</reference>
<dbReference type="SUPFAM" id="SSF56204">
    <property type="entry name" value="Hect, E3 ligase catalytic domain"/>
    <property type="match status" value="1"/>
</dbReference>
<evidence type="ECO:0000313" key="10">
    <source>
        <dbReference type="Proteomes" id="UP000887577"/>
    </source>
</evidence>
<evidence type="ECO:0000313" key="11">
    <source>
        <dbReference type="WBParaSite" id="PSU_v2.g11487.t1"/>
    </source>
</evidence>
<dbReference type="InterPro" id="IPR000569">
    <property type="entry name" value="HECT_dom"/>
</dbReference>
<keyword evidence="10" id="KW-1185">Reference proteome</keyword>
<dbReference type="Pfam" id="PF00632">
    <property type="entry name" value="HECT"/>
    <property type="match status" value="1"/>
</dbReference>
<accession>A0A914XU54</accession>
<comment type="pathway">
    <text evidence="2">Protein modification; protein ubiquitination.</text>
</comment>
<evidence type="ECO:0000256" key="1">
    <source>
        <dbReference type="ARBA" id="ARBA00000885"/>
    </source>
</evidence>
<keyword evidence="5 6" id="KW-0833">Ubl conjugation pathway</keyword>
<comment type="caution">
    <text evidence="6">Lacks conserved residue(s) required for the propagation of feature annotation.</text>
</comment>
<comment type="catalytic activity">
    <reaction evidence="1">
        <text>S-ubiquitinyl-[E2 ubiquitin-conjugating enzyme]-L-cysteine + [acceptor protein]-L-lysine = [E2 ubiquitin-conjugating enzyme]-L-cysteine + N(6)-ubiquitinyl-[acceptor protein]-L-lysine.</text>
        <dbReference type="EC" id="2.3.2.26"/>
    </reaction>
</comment>
<evidence type="ECO:0000256" key="5">
    <source>
        <dbReference type="ARBA" id="ARBA00022786"/>
    </source>
</evidence>
<dbReference type="Gene3D" id="2.20.70.10">
    <property type="match status" value="2"/>
</dbReference>
<dbReference type="SUPFAM" id="SSF51045">
    <property type="entry name" value="WW domain"/>
    <property type="match status" value="2"/>
</dbReference>